<keyword evidence="1" id="KW-0812">Transmembrane</keyword>
<evidence type="ECO:0000313" key="2">
    <source>
        <dbReference type="EMBL" id="WDE97850.1"/>
    </source>
</evidence>
<feature type="transmembrane region" description="Helical" evidence="1">
    <location>
        <begin position="39"/>
        <end position="57"/>
    </location>
</feature>
<dbReference type="EMBL" id="CP117812">
    <property type="protein sequence ID" value="WDE97850.1"/>
    <property type="molecule type" value="Genomic_DNA"/>
</dbReference>
<proteinExistence type="predicted"/>
<feature type="transmembrane region" description="Helical" evidence="1">
    <location>
        <begin position="7"/>
        <end position="27"/>
    </location>
</feature>
<evidence type="ECO:0000256" key="1">
    <source>
        <dbReference type="SAM" id="Phobius"/>
    </source>
</evidence>
<accession>A0ABY7VUG4</accession>
<evidence type="ECO:0000313" key="3">
    <source>
        <dbReference type="Proteomes" id="UP001214250"/>
    </source>
</evidence>
<keyword evidence="1" id="KW-1133">Transmembrane helix</keyword>
<sequence>MSRKDDFFGGVLMLLMMASMLGFSWLFGAIGLEDANETLAIILSFSLPIIIIFCIAGRRDIQRWFLNLKRDIQLSDSFKDSVKKDGKHLVYMTEVIFTRVKKKSLKVIEGIHREAKELEKKERSQKASVIAKERSIEKKYAQELLIARLRDLIAKKVNDR</sequence>
<dbReference type="RefSeq" id="WP_274152489.1">
    <property type="nucleotide sequence ID" value="NZ_CP117812.1"/>
</dbReference>
<name>A0ABY7VUG4_9BACT</name>
<keyword evidence="1" id="KW-0472">Membrane</keyword>
<reference evidence="2 3" key="1">
    <citation type="submission" date="2023-02" db="EMBL/GenBank/DDBJ databases">
        <title>Genome sequence of Lentisphaera profundi SAORIC-696.</title>
        <authorList>
            <person name="Kim e."/>
            <person name="Cho J.-C."/>
            <person name="Choi A."/>
            <person name="Kang I."/>
        </authorList>
    </citation>
    <scope>NUCLEOTIDE SEQUENCE [LARGE SCALE GENOMIC DNA]</scope>
    <source>
        <strain evidence="2 3">SAORIC-696</strain>
    </source>
</reference>
<protein>
    <submittedName>
        <fullName evidence="2">Uncharacterized protein</fullName>
    </submittedName>
</protein>
<organism evidence="2 3">
    <name type="scientific">Lentisphaera profundi</name>
    <dbReference type="NCBI Taxonomy" id="1658616"/>
    <lineage>
        <taxon>Bacteria</taxon>
        <taxon>Pseudomonadati</taxon>
        <taxon>Lentisphaerota</taxon>
        <taxon>Lentisphaeria</taxon>
        <taxon>Lentisphaerales</taxon>
        <taxon>Lentisphaeraceae</taxon>
        <taxon>Lentisphaera</taxon>
    </lineage>
</organism>
<gene>
    <name evidence="2" type="ORF">PQO03_18660</name>
</gene>
<dbReference type="Proteomes" id="UP001214250">
    <property type="component" value="Chromosome 2"/>
</dbReference>
<keyword evidence="3" id="KW-1185">Reference proteome</keyword>